<dbReference type="CDD" id="cd00090">
    <property type="entry name" value="HTH_ARSR"/>
    <property type="match status" value="1"/>
</dbReference>
<dbReference type="PANTHER" id="PTHR33164:SF57">
    <property type="entry name" value="MARR-FAMILY TRANSCRIPTIONAL REGULATOR"/>
    <property type="match status" value="1"/>
</dbReference>
<dbReference type="Proteomes" id="UP000318297">
    <property type="component" value="Unassembled WGS sequence"/>
</dbReference>
<dbReference type="InterPro" id="IPR000835">
    <property type="entry name" value="HTH_MarR-typ"/>
</dbReference>
<accession>A0A561EBG9</accession>
<sequence length="150" mass="15917">MSDDESPKASDDAGAMAAPDQPLIDALVQASFLTMGVLNRVAAAHDLSLTQLRVLAILRDRTTTVGELAGYLGLDKSTVSGLVARGEARGLLQRKPNPHDHRGVLVSLTAIGHRVIAEGVKQVATGLAPTLNRLDSQETSRLTALLMRLF</sequence>
<dbReference type="InterPro" id="IPR036390">
    <property type="entry name" value="WH_DNA-bd_sf"/>
</dbReference>
<evidence type="ECO:0000313" key="2">
    <source>
        <dbReference type="EMBL" id="TWE12937.1"/>
    </source>
</evidence>
<evidence type="ECO:0000259" key="1">
    <source>
        <dbReference type="PROSITE" id="PS50995"/>
    </source>
</evidence>
<keyword evidence="3" id="KW-1185">Reference proteome</keyword>
<dbReference type="GO" id="GO:0006950">
    <property type="term" value="P:response to stress"/>
    <property type="evidence" value="ECO:0007669"/>
    <property type="project" value="TreeGrafter"/>
</dbReference>
<proteinExistence type="predicted"/>
<dbReference type="PANTHER" id="PTHR33164">
    <property type="entry name" value="TRANSCRIPTIONAL REGULATOR, MARR FAMILY"/>
    <property type="match status" value="1"/>
</dbReference>
<dbReference type="InterPro" id="IPR039422">
    <property type="entry name" value="MarR/SlyA-like"/>
</dbReference>
<comment type="caution">
    <text evidence="2">The sequence shown here is derived from an EMBL/GenBank/DDBJ whole genome shotgun (WGS) entry which is preliminary data.</text>
</comment>
<reference evidence="2 3" key="1">
    <citation type="submission" date="2019-06" db="EMBL/GenBank/DDBJ databases">
        <title>Sequencing the genomes of 1000 actinobacteria strains.</title>
        <authorList>
            <person name="Klenk H.-P."/>
        </authorList>
    </citation>
    <scope>NUCLEOTIDE SEQUENCE [LARGE SCALE GENOMIC DNA]</scope>
    <source>
        <strain evidence="2 3">DSM 19560</strain>
    </source>
</reference>
<dbReference type="InterPro" id="IPR011991">
    <property type="entry name" value="ArsR-like_HTH"/>
</dbReference>
<dbReference type="SMART" id="SM00347">
    <property type="entry name" value="HTH_MARR"/>
    <property type="match status" value="1"/>
</dbReference>
<dbReference type="Pfam" id="PF12802">
    <property type="entry name" value="MarR_2"/>
    <property type="match status" value="1"/>
</dbReference>
<dbReference type="EMBL" id="VIVQ01000001">
    <property type="protein sequence ID" value="TWE12937.1"/>
    <property type="molecule type" value="Genomic_DNA"/>
</dbReference>
<keyword evidence="2" id="KW-0238">DNA-binding</keyword>
<name>A0A561EBG9_9MICO</name>
<dbReference type="OrthoDB" id="3174724at2"/>
<evidence type="ECO:0000313" key="3">
    <source>
        <dbReference type="Proteomes" id="UP000318297"/>
    </source>
</evidence>
<dbReference type="AlphaFoldDB" id="A0A561EBG9"/>
<organism evidence="2 3">
    <name type="scientific">Rudaeicoccus suwonensis</name>
    <dbReference type="NCBI Taxonomy" id="657409"/>
    <lineage>
        <taxon>Bacteria</taxon>
        <taxon>Bacillati</taxon>
        <taxon>Actinomycetota</taxon>
        <taxon>Actinomycetes</taxon>
        <taxon>Micrococcales</taxon>
        <taxon>Dermacoccaceae</taxon>
        <taxon>Rudaeicoccus</taxon>
    </lineage>
</organism>
<dbReference type="Gene3D" id="1.10.10.10">
    <property type="entry name" value="Winged helix-like DNA-binding domain superfamily/Winged helix DNA-binding domain"/>
    <property type="match status" value="1"/>
</dbReference>
<dbReference type="GO" id="GO:0003677">
    <property type="term" value="F:DNA binding"/>
    <property type="evidence" value="ECO:0007669"/>
    <property type="project" value="UniProtKB-KW"/>
</dbReference>
<gene>
    <name evidence="2" type="ORF">BKA23_1764</name>
</gene>
<feature type="domain" description="HTH marR-type" evidence="1">
    <location>
        <begin position="20"/>
        <end position="150"/>
    </location>
</feature>
<dbReference type="SUPFAM" id="SSF46785">
    <property type="entry name" value="Winged helix' DNA-binding domain"/>
    <property type="match status" value="1"/>
</dbReference>
<dbReference type="GO" id="GO:0003700">
    <property type="term" value="F:DNA-binding transcription factor activity"/>
    <property type="evidence" value="ECO:0007669"/>
    <property type="project" value="InterPro"/>
</dbReference>
<dbReference type="InterPro" id="IPR036388">
    <property type="entry name" value="WH-like_DNA-bd_sf"/>
</dbReference>
<protein>
    <submittedName>
        <fullName evidence="2">DNA-binding MarR family transcriptional regulator</fullName>
    </submittedName>
</protein>
<dbReference type="RefSeq" id="WP_145227306.1">
    <property type="nucleotide sequence ID" value="NZ_VIVQ01000001.1"/>
</dbReference>
<dbReference type="PRINTS" id="PR00598">
    <property type="entry name" value="HTHMARR"/>
</dbReference>
<dbReference type="PROSITE" id="PS50995">
    <property type="entry name" value="HTH_MARR_2"/>
    <property type="match status" value="1"/>
</dbReference>